<sequence>MTMGLPHTVETSANVKRKRVSEDSPGRTHQSQLQQKRIKLLDSRKQLPIWQRQKDIRNALRDNDVLILSGETGSGKSTQVPQFLLDQPWCGFPGKIAVTQPRRVAAISLARRVAEEMGTPLGSSSPASKVGYSVRFDESTSPSTRIKFLTEGMLLQEMLRDASLSQYKCVIVDEVHERSVNIDLILGFLKQLQTRRKDLKVVVMSATADADSLQRFFAARLLEDARPDQQSVSSDLQADGDPEVDADDAPWHGFDDEDQQSSSNIATCHVEGRQYPVITRYLDSPTEDTIEAALHRIFQIHCKEPTPGDLLVFMTGQEAIQSLQKLVEEYALGLTTDYPKMLVLPLFAALPQAAQQLIFQPAPRNTRKVILTTNIAETSVTVPGVRFVVDTGKAKVKQFRNRIGLDSLLVKQISRSSADQRKGRAGREAAGQCYRLYTEEAYNSLDNDSTPEVLRCDLSQAVLTMKARGVGDVLRFPLLTPPPKEAMENALLQLFELGALDEHGNISPIGRQIARLPLTPALGRVIIEAATPEMDCLVDVIDIVACLSVEHIFLAIDTEEGREKAQVARRQLLRRQGDQLTYLAAVQAFAAEQSDRRRWADDHMISHRAMQSVMNVRKQLTAQCRQAKLFTTQEAHPATDEATQERTVKCFLRGFSSNVARACPDGSYKTFAGNQTVAIHPSSVLFGRKVEAILYNQFVYTNKAYARDVSVVQLRWLEEALDGMA</sequence>
<dbReference type="InterPro" id="IPR014001">
    <property type="entry name" value="Helicase_ATP-bd"/>
</dbReference>
<comment type="catalytic activity">
    <reaction evidence="7">
        <text>ATP + H2O = ADP + phosphate + H(+)</text>
        <dbReference type="Rhea" id="RHEA:13065"/>
        <dbReference type="ChEBI" id="CHEBI:15377"/>
        <dbReference type="ChEBI" id="CHEBI:15378"/>
        <dbReference type="ChEBI" id="CHEBI:30616"/>
        <dbReference type="ChEBI" id="CHEBI:43474"/>
        <dbReference type="ChEBI" id="CHEBI:456216"/>
        <dbReference type="EC" id="3.6.4.13"/>
    </reaction>
</comment>
<dbReference type="InterPro" id="IPR001650">
    <property type="entry name" value="Helicase_C-like"/>
</dbReference>
<dbReference type="FunFam" id="3.40.50.300:FF:000578">
    <property type="entry name" value="probable ATP-dependent RNA helicase DHX35"/>
    <property type="match status" value="1"/>
</dbReference>
<evidence type="ECO:0000256" key="7">
    <source>
        <dbReference type="ARBA" id="ARBA00047984"/>
    </source>
</evidence>
<evidence type="ECO:0000256" key="1">
    <source>
        <dbReference type="ARBA" id="ARBA00008792"/>
    </source>
</evidence>
<evidence type="ECO:0000256" key="6">
    <source>
        <dbReference type="ARBA" id="ARBA00022840"/>
    </source>
</evidence>
<dbReference type="InterPro" id="IPR007502">
    <property type="entry name" value="Helicase-assoc_dom"/>
</dbReference>
<dbReference type="Pfam" id="PF00271">
    <property type="entry name" value="Helicase_C"/>
    <property type="match status" value="1"/>
</dbReference>
<dbReference type="PANTHER" id="PTHR18934">
    <property type="entry name" value="ATP-DEPENDENT RNA HELICASE"/>
    <property type="match status" value="1"/>
</dbReference>
<dbReference type="OrthoDB" id="10253254at2759"/>
<dbReference type="GO" id="GO:0003724">
    <property type="term" value="F:RNA helicase activity"/>
    <property type="evidence" value="ECO:0007669"/>
    <property type="project" value="UniProtKB-EC"/>
</dbReference>
<feature type="region of interest" description="Disordered" evidence="8">
    <location>
        <begin position="228"/>
        <end position="263"/>
    </location>
</feature>
<feature type="compositionally biased region" description="Acidic residues" evidence="8">
    <location>
        <begin position="238"/>
        <end position="248"/>
    </location>
</feature>
<gene>
    <name evidence="11" type="ORF">B0A54_03824</name>
</gene>
<dbReference type="SMART" id="SM00487">
    <property type="entry name" value="DEXDc"/>
    <property type="match status" value="1"/>
</dbReference>
<dbReference type="InterPro" id="IPR011545">
    <property type="entry name" value="DEAD/DEAH_box_helicase_dom"/>
</dbReference>
<evidence type="ECO:0000259" key="9">
    <source>
        <dbReference type="PROSITE" id="PS51192"/>
    </source>
</evidence>
<comment type="similarity">
    <text evidence="1">Belongs to the DEAD box helicase family. DEAH subfamily.</text>
</comment>
<dbReference type="Pfam" id="PF00270">
    <property type="entry name" value="DEAD"/>
    <property type="match status" value="1"/>
</dbReference>
<dbReference type="PROSITE" id="PS51194">
    <property type="entry name" value="HELICASE_CTER"/>
    <property type="match status" value="1"/>
</dbReference>
<keyword evidence="6" id="KW-0067">ATP-binding</keyword>
<keyword evidence="5" id="KW-0347">Helicase</keyword>
<evidence type="ECO:0000256" key="5">
    <source>
        <dbReference type="ARBA" id="ARBA00022806"/>
    </source>
</evidence>
<dbReference type="SMART" id="SM00847">
    <property type="entry name" value="HA2"/>
    <property type="match status" value="1"/>
</dbReference>
<dbReference type="Gene3D" id="3.40.50.300">
    <property type="entry name" value="P-loop containing nucleotide triphosphate hydrolases"/>
    <property type="match status" value="2"/>
</dbReference>
<dbReference type="Proteomes" id="UP000310066">
    <property type="component" value="Unassembled WGS sequence"/>
</dbReference>
<dbReference type="GO" id="GO:0016787">
    <property type="term" value="F:hydrolase activity"/>
    <property type="evidence" value="ECO:0007669"/>
    <property type="project" value="UniProtKB-KW"/>
</dbReference>
<keyword evidence="3" id="KW-0547">Nucleotide-binding</keyword>
<reference evidence="11 12" key="1">
    <citation type="submission" date="2017-03" db="EMBL/GenBank/DDBJ databases">
        <title>Genomes of endolithic fungi from Antarctica.</title>
        <authorList>
            <person name="Coleine C."/>
            <person name="Masonjones S."/>
            <person name="Stajich J.E."/>
        </authorList>
    </citation>
    <scope>NUCLEOTIDE SEQUENCE [LARGE SCALE GENOMIC DNA]</scope>
    <source>
        <strain evidence="11 12">CCFEE 5311</strain>
    </source>
</reference>
<dbReference type="Gene3D" id="1.20.120.1080">
    <property type="match status" value="1"/>
</dbReference>
<dbReference type="GO" id="GO:0005524">
    <property type="term" value="F:ATP binding"/>
    <property type="evidence" value="ECO:0007669"/>
    <property type="project" value="UniProtKB-KW"/>
</dbReference>
<dbReference type="InterPro" id="IPR048333">
    <property type="entry name" value="HA2_WH"/>
</dbReference>
<dbReference type="SMART" id="SM00490">
    <property type="entry name" value="HELICc"/>
    <property type="match status" value="1"/>
</dbReference>
<dbReference type="STRING" id="329885.A0A4U0VD10"/>
<protein>
    <recommendedName>
        <fullName evidence="2">RNA helicase</fullName>
        <ecNumber evidence="2">3.6.4.13</ecNumber>
    </recommendedName>
</protein>
<dbReference type="PANTHER" id="PTHR18934:SF118">
    <property type="entry name" value="ATP-DEPENDENT RNA HELICASE DHX33"/>
    <property type="match status" value="1"/>
</dbReference>
<dbReference type="CDD" id="cd17917">
    <property type="entry name" value="DEXHc_RHA-like"/>
    <property type="match status" value="1"/>
</dbReference>
<comment type="caution">
    <text evidence="11">The sequence shown here is derived from an EMBL/GenBank/DDBJ whole genome shotgun (WGS) entry which is preliminary data.</text>
</comment>
<dbReference type="InterPro" id="IPR027417">
    <property type="entry name" value="P-loop_NTPase"/>
</dbReference>
<evidence type="ECO:0000256" key="3">
    <source>
        <dbReference type="ARBA" id="ARBA00022741"/>
    </source>
</evidence>
<dbReference type="FunFam" id="3.40.50.300:FF:000145">
    <property type="entry name" value="probable ATP-dependent RNA helicase DHX40"/>
    <property type="match status" value="1"/>
</dbReference>
<evidence type="ECO:0000256" key="8">
    <source>
        <dbReference type="SAM" id="MobiDB-lite"/>
    </source>
</evidence>
<evidence type="ECO:0000259" key="10">
    <source>
        <dbReference type="PROSITE" id="PS51194"/>
    </source>
</evidence>
<dbReference type="Pfam" id="PF04408">
    <property type="entry name" value="WHD_HA2"/>
    <property type="match status" value="1"/>
</dbReference>
<dbReference type="PROSITE" id="PS51192">
    <property type="entry name" value="HELICASE_ATP_BIND_1"/>
    <property type="match status" value="1"/>
</dbReference>
<feature type="region of interest" description="Disordered" evidence="8">
    <location>
        <begin position="1"/>
        <end position="35"/>
    </location>
</feature>
<evidence type="ECO:0000313" key="11">
    <source>
        <dbReference type="EMBL" id="TKA46868.1"/>
    </source>
</evidence>
<evidence type="ECO:0000256" key="2">
    <source>
        <dbReference type="ARBA" id="ARBA00012552"/>
    </source>
</evidence>
<evidence type="ECO:0000256" key="4">
    <source>
        <dbReference type="ARBA" id="ARBA00022801"/>
    </source>
</evidence>
<dbReference type="EMBL" id="NAJP01000007">
    <property type="protein sequence ID" value="TKA46868.1"/>
    <property type="molecule type" value="Genomic_DNA"/>
</dbReference>
<feature type="domain" description="Helicase ATP-binding" evidence="9">
    <location>
        <begin position="57"/>
        <end position="226"/>
    </location>
</feature>
<dbReference type="GO" id="GO:0045943">
    <property type="term" value="P:positive regulation of transcription by RNA polymerase I"/>
    <property type="evidence" value="ECO:0007669"/>
    <property type="project" value="TreeGrafter"/>
</dbReference>
<evidence type="ECO:0000313" key="12">
    <source>
        <dbReference type="Proteomes" id="UP000310066"/>
    </source>
</evidence>
<name>A0A4U0VD10_9PEZI</name>
<dbReference type="GO" id="GO:0003725">
    <property type="term" value="F:double-stranded RNA binding"/>
    <property type="evidence" value="ECO:0007669"/>
    <property type="project" value="TreeGrafter"/>
</dbReference>
<dbReference type="GO" id="GO:0005730">
    <property type="term" value="C:nucleolus"/>
    <property type="evidence" value="ECO:0007669"/>
    <property type="project" value="UniProtKB-ARBA"/>
</dbReference>
<feature type="domain" description="Helicase C-terminal" evidence="10">
    <location>
        <begin position="296"/>
        <end position="469"/>
    </location>
</feature>
<dbReference type="SUPFAM" id="SSF52540">
    <property type="entry name" value="P-loop containing nucleoside triphosphate hydrolases"/>
    <property type="match status" value="1"/>
</dbReference>
<dbReference type="EC" id="3.6.4.13" evidence="2"/>
<dbReference type="InterPro" id="IPR011709">
    <property type="entry name" value="DEAD-box_helicase_OB_fold"/>
</dbReference>
<organism evidence="11 12">
    <name type="scientific">Friedmanniomyces endolithicus</name>
    <dbReference type="NCBI Taxonomy" id="329885"/>
    <lineage>
        <taxon>Eukaryota</taxon>
        <taxon>Fungi</taxon>
        <taxon>Dikarya</taxon>
        <taxon>Ascomycota</taxon>
        <taxon>Pezizomycotina</taxon>
        <taxon>Dothideomycetes</taxon>
        <taxon>Dothideomycetidae</taxon>
        <taxon>Mycosphaerellales</taxon>
        <taxon>Teratosphaeriaceae</taxon>
        <taxon>Friedmanniomyces</taxon>
    </lineage>
</organism>
<dbReference type="CDD" id="cd18791">
    <property type="entry name" value="SF2_C_RHA"/>
    <property type="match status" value="1"/>
</dbReference>
<dbReference type="AlphaFoldDB" id="A0A4U0VD10"/>
<dbReference type="Pfam" id="PF21010">
    <property type="entry name" value="HA2_C"/>
    <property type="match status" value="1"/>
</dbReference>
<dbReference type="Pfam" id="PF07717">
    <property type="entry name" value="OB_NTP_bind"/>
    <property type="match status" value="1"/>
</dbReference>
<proteinExistence type="inferred from homology"/>
<keyword evidence="4" id="KW-0378">Hydrolase</keyword>
<accession>A0A4U0VD10</accession>